<dbReference type="RefSeq" id="WP_218325303.1">
    <property type="nucleotide sequence ID" value="NZ_JAHUZB010000002.1"/>
</dbReference>
<reference evidence="1 2" key="1">
    <citation type="submission" date="2021-06" db="EMBL/GenBank/DDBJ databases">
        <title>Enterococcus alishanensis sp. nov., a novel lactic acid bacterium isolated from fresh coffee beans.</title>
        <authorList>
            <person name="Chen Y.-S."/>
        </authorList>
    </citation>
    <scope>NUCLEOTIDE SEQUENCE [LARGE SCALE GENOMIC DNA]</scope>
    <source>
        <strain evidence="1 2">ALS3</strain>
    </source>
</reference>
<keyword evidence="2" id="KW-1185">Reference proteome</keyword>
<organism evidence="1 2">
    <name type="scientific">Enterococcus alishanensis</name>
    <dbReference type="NCBI Taxonomy" id="1303817"/>
    <lineage>
        <taxon>Bacteria</taxon>
        <taxon>Bacillati</taxon>
        <taxon>Bacillota</taxon>
        <taxon>Bacilli</taxon>
        <taxon>Lactobacillales</taxon>
        <taxon>Enterococcaceae</taxon>
        <taxon>Enterococcus</taxon>
    </lineage>
</organism>
<comment type="caution">
    <text evidence="1">The sequence shown here is derived from an EMBL/GenBank/DDBJ whole genome shotgun (WGS) entry which is preliminary data.</text>
</comment>
<proteinExistence type="predicted"/>
<evidence type="ECO:0000313" key="2">
    <source>
        <dbReference type="Proteomes" id="UP000774130"/>
    </source>
</evidence>
<evidence type="ECO:0000313" key="1">
    <source>
        <dbReference type="EMBL" id="MBV7390256.1"/>
    </source>
</evidence>
<dbReference type="EMBL" id="JAHUZB010000002">
    <property type="protein sequence ID" value="MBV7390256.1"/>
    <property type="molecule type" value="Genomic_DNA"/>
</dbReference>
<dbReference type="Proteomes" id="UP000774130">
    <property type="component" value="Unassembled WGS sequence"/>
</dbReference>
<sequence length="180" mass="21185">MTEKELTFEKNHKIYKYSHSHYYNWYKALTLNLLESENFTAFFVKLKTHDKVAVETVKNDLLKMSQLSFTEQLDDLDTFILLTFAWAQGFNTEQLSSTQRLHHFLTNYTIQKNDLIGINQMNADLNQALLQHFPKVRQQDLKLIYRLLSLQNSSDPEIASELTKLNQRAADRTRKLLSLI</sequence>
<name>A0ABS6TBH8_9ENTE</name>
<accession>A0ABS6TBH8</accession>
<gene>
    <name evidence="1" type="ORF">KUA55_06150</name>
</gene>
<protein>
    <submittedName>
        <fullName evidence="1">Uncharacterized protein</fullName>
    </submittedName>
</protein>